<evidence type="ECO:0000313" key="1">
    <source>
        <dbReference type="Proteomes" id="UP000887579"/>
    </source>
</evidence>
<reference evidence="2" key="1">
    <citation type="submission" date="2022-11" db="UniProtKB">
        <authorList>
            <consortium name="WormBaseParasite"/>
        </authorList>
    </citation>
    <scope>IDENTIFICATION</scope>
</reference>
<proteinExistence type="predicted"/>
<dbReference type="Proteomes" id="UP000887579">
    <property type="component" value="Unplaced"/>
</dbReference>
<organism evidence="1 2">
    <name type="scientific">Panagrolaimus sp. ES5</name>
    <dbReference type="NCBI Taxonomy" id="591445"/>
    <lineage>
        <taxon>Eukaryota</taxon>
        <taxon>Metazoa</taxon>
        <taxon>Ecdysozoa</taxon>
        <taxon>Nematoda</taxon>
        <taxon>Chromadorea</taxon>
        <taxon>Rhabditida</taxon>
        <taxon>Tylenchina</taxon>
        <taxon>Panagrolaimomorpha</taxon>
        <taxon>Panagrolaimoidea</taxon>
        <taxon>Panagrolaimidae</taxon>
        <taxon>Panagrolaimus</taxon>
    </lineage>
</organism>
<evidence type="ECO:0000313" key="2">
    <source>
        <dbReference type="WBParaSite" id="ES5_v2.g20144.t1"/>
    </source>
</evidence>
<protein>
    <submittedName>
        <fullName evidence="2">Uncharacterized protein</fullName>
    </submittedName>
</protein>
<dbReference type="WBParaSite" id="ES5_v2.g20144.t1">
    <property type="protein sequence ID" value="ES5_v2.g20144.t1"/>
    <property type="gene ID" value="ES5_v2.g20144"/>
</dbReference>
<accession>A0AC34FS14</accession>
<name>A0AC34FS14_9BILA</name>
<sequence length="243" mass="27952">MILIILSLLLWNTVESSLTTSDYCSFNEKLIKSLQEISCDTNWNNCATKIRKTVQSSKTGAWGVVAVGDKNDILNGKIDWHIHTRHSQKCRLLLNNNTVFVDIFQTGLYAKNIEIDQEKWKLKNDSSFAESCPHSSLRQLLSRFWVEKQPPVFRYRRNTQKSPKGIIIHKAAKTLSKLFFDETSHKWNVFIAKDATKNSPLNIGFNLPYYFFEARPGYCIGKSRDGYTVIAALIEYSDEDNDD</sequence>